<protein>
    <recommendedName>
        <fullName evidence="3">Major facilitator superfamily (MFS) profile domain-containing protein</fullName>
    </recommendedName>
</protein>
<dbReference type="Pfam" id="PF07690">
    <property type="entry name" value="MFS_1"/>
    <property type="match status" value="1"/>
</dbReference>
<keyword evidence="2" id="KW-0472">Membrane</keyword>
<comment type="subcellular location">
    <subcellularLocation>
        <location evidence="1">Membrane</location>
        <topology evidence="1">Multi-pass membrane protein</topology>
    </subcellularLocation>
</comment>
<feature type="domain" description="Major facilitator superfamily (MFS) profile" evidence="3">
    <location>
        <begin position="13"/>
        <end position="470"/>
    </location>
</feature>
<organism evidence="4 5">
    <name type="scientific">Galdieria yellowstonensis</name>
    <dbReference type="NCBI Taxonomy" id="3028027"/>
    <lineage>
        <taxon>Eukaryota</taxon>
        <taxon>Rhodophyta</taxon>
        <taxon>Bangiophyceae</taxon>
        <taxon>Galdieriales</taxon>
        <taxon>Galdieriaceae</taxon>
        <taxon>Galdieria</taxon>
    </lineage>
</organism>
<name>A0AAV9IFD7_9RHOD</name>
<feature type="transmembrane region" description="Helical" evidence="2">
    <location>
        <begin position="141"/>
        <end position="164"/>
    </location>
</feature>
<comment type="caution">
    <text evidence="4">The sequence shown here is derived from an EMBL/GenBank/DDBJ whole genome shotgun (WGS) entry which is preliminary data.</text>
</comment>
<keyword evidence="2" id="KW-0812">Transmembrane</keyword>
<feature type="transmembrane region" description="Helical" evidence="2">
    <location>
        <begin position="171"/>
        <end position="189"/>
    </location>
</feature>
<dbReference type="AlphaFoldDB" id="A0AAV9IFD7"/>
<dbReference type="PROSITE" id="PS50850">
    <property type="entry name" value="MFS"/>
    <property type="match status" value="1"/>
</dbReference>
<dbReference type="PANTHER" id="PTHR11360:SF284">
    <property type="entry name" value="EG:103B4.3 PROTEIN-RELATED"/>
    <property type="match status" value="1"/>
</dbReference>
<evidence type="ECO:0000259" key="3">
    <source>
        <dbReference type="PROSITE" id="PS50850"/>
    </source>
</evidence>
<evidence type="ECO:0000256" key="2">
    <source>
        <dbReference type="SAM" id="Phobius"/>
    </source>
</evidence>
<feature type="transmembrane region" description="Helical" evidence="2">
    <location>
        <begin position="60"/>
        <end position="78"/>
    </location>
</feature>
<proteinExistence type="predicted"/>
<dbReference type="Proteomes" id="UP001300502">
    <property type="component" value="Unassembled WGS sequence"/>
</dbReference>
<feature type="transmembrane region" description="Helical" evidence="2">
    <location>
        <begin position="84"/>
        <end position="100"/>
    </location>
</feature>
<gene>
    <name evidence="4" type="ORF">GAYE_SCF19G3969</name>
</gene>
<feature type="transmembrane region" description="Helical" evidence="2">
    <location>
        <begin position="16"/>
        <end position="39"/>
    </location>
</feature>
<feature type="transmembrane region" description="Helical" evidence="2">
    <location>
        <begin position="381"/>
        <end position="402"/>
    </location>
</feature>
<feature type="transmembrane region" description="Helical" evidence="2">
    <location>
        <begin position="107"/>
        <end position="135"/>
    </location>
</feature>
<reference evidence="4 5" key="1">
    <citation type="submission" date="2022-07" db="EMBL/GenBank/DDBJ databases">
        <title>Genome-wide signatures of adaptation to extreme environments.</title>
        <authorList>
            <person name="Cho C.H."/>
            <person name="Yoon H.S."/>
        </authorList>
    </citation>
    <scope>NUCLEOTIDE SEQUENCE [LARGE SCALE GENOMIC DNA]</scope>
    <source>
        <strain evidence="4 5">108.79 E11</strain>
    </source>
</reference>
<dbReference type="PANTHER" id="PTHR11360">
    <property type="entry name" value="MONOCARBOXYLATE TRANSPORTER"/>
    <property type="match status" value="1"/>
</dbReference>
<feature type="transmembrane region" description="Helical" evidence="2">
    <location>
        <begin position="272"/>
        <end position="297"/>
    </location>
</feature>
<dbReference type="GO" id="GO:0022857">
    <property type="term" value="F:transmembrane transporter activity"/>
    <property type="evidence" value="ECO:0007669"/>
    <property type="project" value="InterPro"/>
</dbReference>
<feature type="transmembrane region" description="Helical" evidence="2">
    <location>
        <begin position="444"/>
        <end position="469"/>
    </location>
</feature>
<evidence type="ECO:0000256" key="1">
    <source>
        <dbReference type="ARBA" id="ARBA00004141"/>
    </source>
</evidence>
<dbReference type="InterPro" id="IPR036259">
    <property type="entry name" value="MFS_trans_sf"/>
</dbReference>
<feature type="transmembrane region" description="Helical" evidence="2">
    <location>
        <begin position="309"/>
        <end position="330"/>
    </location>
</feature>
<dbReference type="Gene3D" id="1.20.1250.20">
    <property type="entry name" value="MFS general substrate transporter like domains"/>
    <property type="match status" value="1"/>
</dbReference>
<sequence>MRFVSNNRGNTSRWSIAFASAFVHGIHLTVIYIAPSILLSPQRKQLHISLSEATVPLNTYKLCNIIFLPFVGLAVDYLGIRPCLMAGLLLGALGGLLYVVSPSVWMYIVLSLLFALSFMLAGTNVIVVLTCSWFSKSRGLAVGLVLAGYSCAASIAPVLLGYLVRWWKYRLAYMSILLIYSLFVLPVAYKVLHEKNPSPVEDDDSSLVLEQQELSSPFPCASESTEMEESNSLSFKALNDSRTTKYTENSTTYWNVHHLRQVLTETIFTSRFAALAVVYFTLQFALGFVYEHFVIFLEEDNHMRYERATVYFAILNSCALLSKLLGGYVADRTCRYRTLSVASGCIWLATWLLFRISPSGHVRGNPPHILFFYPASSHVQFILFCVLFGLSLGVVFNSIYAIVPQVLGFSHLAFAQSTLGALNFLGSALGSTFSGLIHDISGSYILVLFLVSISCFLMFIDSVALYFLYRNGATWDAFIHPS</sequence>
<evidence type="ECO:0000313" key="5">
    <source>
        <dbReference type="Proteomes" id="UP001300502"/>
    </source>
</evidence>
<dbReference type="InterPro" id="IPR020846">
    <property type="entry name" value="MFS_dom"/>
</dbReference>
<feature type="transmembrane region" description="Helical" evidence="2">
    <location>
        <begin position="414"/>
        <end position="437"/>
    </location>
</feature>
<feature type="transmembrane region" description="Helical" evidence="2">
    <location>
        <begin position="336"/>
        <end position="354"/>
    </location>
</feature>
<dbReference type="EMBL" id="JANCYU010000036">
    <property type="protein sequence ID" value="KAK4526058.1"/>
    <property type="molecule type" value="Genomic_DNA"/>
</dbReference>
<dbReference type="InterPro" id="IPR050327">
    <property type="entry name" value="Proton-linked_MCT"/>
</dbReference>
<dbReference type="SUPFAM" id="SSF103473">
    <property type="entry name" value="MFS general substrate transporter"/>
    <property type="match status" value="1"/>
</dbReference>
<accession>A0AAV9IFD7</accession>
<dbReference type="InterPro" id="IPR011701">
    <property type="entry name" value="MFS"/>
</dbReference>
<keyword evidence="2" id="KW-1133">Transmembrane helix</keyword>
<keyword evidence="5" id="KW-1185">Reference proteome</keyword>
<evidence type="ECO:0000313" key="4">
    <source>
        <dbReference type="EMBL" id="KAK4526058.1"/>
    </source>
</evidence>
<dbReference type="GO" id="GO:0016020">
    <property type="term" value="C:membrane"/>
    <property type="evidence" value="ECO:0007669"/>
    <property type="project" value="UniProtKB-SubCell"/>
</dbReference>